<keyword evidence="2" id="KW-0653">Protein transport</keyword>
<dbReference type="VEuPathDB" id="CryptoDB:Cvel_24976"/>
<feature type="region of interest" description="Disordered" evidence="3">
    <location>
        <begin position="1"/>
        <end position="23"/>
    </location>
</feature>
<comment type="function">
    <text evidence="2">Acts as component of the GARP complex that is involved in retrograde transport from early and late endosomes to the trans-Golgi network (TGN).</text>
</comment>
<protein>
    <recommendedName>
        <fullName evidence="2">Vacuolar protein sorting-associated protein 51 homolog</fullName>
    </recommendedName>
</protein>
<comment type="subcellular location">
    <subcellularLocation>
        <location evidence="2">Golgi apparatus</location>
        <location evidence="2">trans-Golgi network</location>
    </subcellularLocation>
</comment>
<dbReference type="PhylomeDB" id="A0A0G4H735"/>
<accession>A0A0G4H735</accession>
<dbReference type="GO" id="GO:0007030">
    <property type="term" value="P:Golgi organization"/>
    <property type="evidence" value="ECO:0007669"/>
    <property type="project" value="UniProtKB-UniRule"/>
</dbReference>
<dbReference type="PANTHER" id="PTHR15954:SF4">
    <property type="entry name" value="VACUOLAR PROTEIN SORTING-ASSOCIATED PROTEIN 51 HOMOLOG"/>
    <property type="match status" value="1"/>
</dbReference>
<dbReference type="GO" id="GO:0048193">
    <property type="term" value="P:Golgi vesicle transport"/>
    <property type="evidence" value="ECO:0007669"/>
    <property type="project" value="TreeGrafter"/>
</dbReference>
<proteinExistence type="inferred from homology"/>
<organism evidence="4">
    <name type="scientific">Chromera velia CCMP2878</name>
    <dbReference type="NCBI Taxonomy" id="1169474"/>
    <lineage>
        <taxon>Eukaryota</taxon>
        <taxon>Sar</taxon>
        <taxon>Alveolata</taxon>
        <taxon>Colpodellida</taxon>
        <taxon>Chromeraceae</taxon>
        <taxon>Chromera</taxon>
    </lineage>
</organism>
<dbReference type="EMBL" id="CDMZ01001948">
    <property type="protein sequence ID" value="CEM39699.1"/>
    <property type="molecule type" value="Genomic_DNA"/>
</dbReference>
<evidence type="ECO:0000256" key="1">
    <source>
        <dbReference type="ARBA" id="ARBA00006080"/>
    </source>
</evidence>
<dbReference type="GO" id="GO:0005829">
    <property type="term" value="C:cytosol"/>
    <property type="evidence" value="ECO:0007669"/>
    <property type="project" value="GOC"/>
</dbReference>
<dbReference type="GO" id="GO:0032456">
    <property type="term" value="P:endocytic recycling"/>
    <property type="evidence" value="ECO:0007669"/>
    <property type="project" value="TreeGrafter"/>
</dbReference>
<keyword evidence="2" id="KW-0445">Lipid transport</keyword>
<dbReference type="GO" id="GO:0007041">
    <property type="term" value="P:lysosomal transport"/>
    <property type="evidence" value="ECO:0007669"/>
    <property type="project" value="TreeGrafter"/>
</dbReference>
<dbReference type="GO" id="GO:0006869">
    <property type="term" value="P:lipid transport"/>
    <property type="evidence" value="ECO:0007669"/>
    <property type="project" value="UniProtKB-UniRule"/>
</dbReference>
<feature type="compositionally biased region" description="Basic and acidic residues" evidence="3">
    <location>
        <begin position="1"/>
        <end position="16"/>
    </location>
</feature>
<keyword evidence="2" id="KW-0333">Golgi apparatus</keyword>
<dbReference type="GO" id="GO:1990745">
    <property type="term" value="C:EARP complex"/>
    <property type="evidence" value="ECO:0007669"/>
    <property type="project" value="TreeGrafter"/>
</dbReference>
<feature type="region of interest" description="Disordered" evidence="3">
    <location>
        <begin position="138"/>
        <end position="160"/>
    </location>
</feature>
<gene>
    <name evidence="4" type="ORF">Cvel_24976</name>
</gene>
<dbReference type="GO" id="GO:0000938">
    <property type="term" value="C:GARP complex"/>
    <property type="evidence" value="ECO:0007669"/>
    <property type="project" value="UniProtKB-UniRule"/>
</dbReference>
<sequence length="160" mass="17717">MDKGSHGAGRQEREDSSSIDLDCPSFSAQKYAGRVLQKEDLKGAVRACNVVGEEVKTLNADLQMLVYENYAKFISATDASLKVKSTADEMHSDIDSLSASIEEMARLDADFAAEKLAEMQDFTELRRLLQKAGQDSKIAAALQERGQSEREKDESERPPR</sequence>
<dbReference type="GO" id="GO:0016020">
    <property type="term" value="C:membrane"/>
    <property type="evidence" value="ECO:0007669"/>
    <property type="project" value="TreeGrafter"/>
</dbReference>
<evidence type="ECO:0000256" key="3">
    <source>
        <dbReference type="SAM" id="MobiDB-lite"/>
    </source>
</evidence>
<keyword evidence="2" id="KW-0813">Transport</keyword>
<reference evidence="4" key="1">
    <citation type="submission" date="2014-11" db="EMBL/GenBank/DDBJ databases">
        <authorList>
            <person name="Otto D Thomas"/>
            <person name="Naeem Raeece"/>
        </authorList>
    </citation>
    <scope>NUCLEOTIDE SEQUENCE</scope>
</reference>
<dbReference type="AlphaFoldDB" id="A0A0G4H735"/>
<name>A0A0G4H735_9ALVE</name>
<comment type="similarity">
    <text evidence="1 2">Belongs to the VPS51 family.</text>
</comment>
<dbReference type="InterPro" id="IPR014812">
    <property type="entry name" value="Vps51"/>
</dbReference>
<dbReference type="GO" id="GO:0042147">
    <property type="term" value="P:retrograde transport, endosome to Golgi"/>
    <property type="evidence" value="ECO:0007669"/>
    <property type="project" value="UniProtKB-UniRule"/>
</dbReference>
<evidence type="ECO:0000256" key="2">
    <source>
        <dbReference type="RuleBase" id="RU368010"/>
    </source>
</evidence>
<dbReference type="PANTHER" id="PTHR15954">
    <property type="entry name" value="VACUOLAR PROTEIN SORTING-ASSOCIATED PROTEIN 51 HOMOLOG"/>
    <property type="match status" value="1"/>
</dbReference>
<feature type="compositionally biased region" description="Basic and acidic residues" evidence="3">
    <location>
        <begin position="146"/>
        <end position="160"/>
    </location>
</feature>
<comment type="subunit">
    <text evidence="2">Component of the Golgi-associated retrograde protein (GARP) complex.</text>
</comment>
<dbReference type="GO" id="GO:0015031">
    <property type="term" value="P:protein transport"/>
    <property type="evidence" value="ECO:0007669"/>
    <property type="project" value="UniProtKB-UniRule"/>
</dbReference>
<evidence type="ECO:0000313" key="4">
    <source>
        <dbReference type="EMBL" id="CEM39699.1"/>
    </source>
</evidence>
<dbReference type="Pfam" id="PF08700">
    <property type="entry name" value="VPS51_Exo84_N"/>
    <property type="match status" value="1"/>
</dbReference>